<dbReference type="InterPro" id="IPR004177">
    <property type="entry name" value="DDHD_dom"/>
</dbReference>
<dbReference type="InterPro" id="IPR058055">
    <property type="entry name" value="PA-PLA1"/>
</dbReference>
<name>A0A5N4B550_PHOPY</name>
<gene>
    <name evidence="3" type="ORF">PPYR_01656</name>
</gene>
<dbReference type="PANTHER" id="PTHR23509">
    <property type="entry name" value="PA-PL1 PHOSPHOLIPASE FAMILY"/>
    <property type="match status" value="1"/>
</dbReference>
<sequence length="558" mass="63926">MKHCVLKYPFRYEAPSYHWFCETKLEGRVIWRAFSVRDSAALEKAHLYRGKDNVNIVSTDGGRYDVNLSERKRNPVYWDAPACEVRRCSWFHKGNNENYFTPFEEHIADILECEYRISYERDDWFRVAVLLNGDTITFNGPYSLALSCSEIPGRTRAIKRGIDDEFDIKDDESETVEHLIFAVHGIGPICDLKLRTIEEVVDIFRDKTLKHIQQNKRYRNRIEVLPINWHYKVHRGKANVDRNLQRITLPTMPLLRNFTNDTLVDILLYISPTCQDQEFSCSTFSTAPFSQIILETVSSELTRLFVLFKKRHPTFCGEVSLLGHSLGSVILFDLLLHQKAKENVDLTTAGGNNKNDNGQIHLKYPQLPFRPIGLFTLGSPIALFLTVRGVDMLGVNFKLPTCPTFVNIFHPCDPVAYRIEPLICAEMEKLKPAVLPHYGSRRSRIKNALVKVTASAKQTVTSCLLFLRTTGLSTATSSHSHIHILDDLTSRYENLETKGELGMLNKGRRIDYALQGSDVEFLNEYVCGITSHACYWDSDDVILYILEELCGGKGRFRN</sequence>
<reference evidence="3 4" key="1">
    <citation type="journal article" date="2018" name="Elife">
        <title>Firefly genomes illuminate parallel origins of bioluminescence in beetles.</title>
        <authorList>
            <person name="Fallon T.R."/>
            <person name="Lower S.E."/>
            <person name="Chang C.H."/>
            <person name="Bessho-Uehara M."/>
            <person name="Martin G.J."/>
            <person name="Bewick A.J."/>
            <person name="Behringer M."/>
            <person name="Debat H.J."/>
            <person name="Wong I."/>
            <person name="Day J.C."/>
            <person name="Suvorov A."/>
            <person name="Silva C.J."/>
            <person name="Stanger-Hall K.F."/>
            <person name="Hall D.W."/>
            <person name="Schmitz R.J."/>
            <person name="Nelson D.R."/>
            <person name="Lewis S.M."/>
            <person name="Shigenobu S."/>
            <person name="Bybee S.M."/>
            <person name="Larracuente A.M."/>
            <person name="Oba Y."/>
            <person name="Weng J.K."/>
        </authorList>
    </citation>
    <scope>NUCLEOTIDE SEQUENCE [LARGE SCALE GENOMIC DNA]</scope>
    <source>
        <strain evidence="3">1611_PpyrPB1</strain>
        <tissue evidence="3">Whole body</tissue>
    </source>
</reference>
<dbReference type="InterPro" id="IPR004170">
    <property type="entry name" value="WWE_dom"/>
</dbReference>
<dbReference type="AlphaFoldDB" id="A0A5N4B550"/>
<accession>A0A5N4B550</accession>
<dbReference type="Proteomes" id="UP000327044">
    <property type="component" value="Unassembled WGS sequence"/>
</dbReference>
<dbReference type="SUPFAM" id="SSF53474">
    <property type="entry name" value="alpha/beta-Hydrolases"/>
    <property type="match status" value="1"/>
</dbReference>
<dbReference type="GO" id="GO:0046872">
    <property type="term" value="F:metal ion binding"/>
    <property type="evidence" value="ECO:0007669"/>
    <property type="project" value="InterPro"/>
</dbReference>
<dbReference type="EMBL" id="VVIM01000001">
    <property type="protein sequence ID" value="KAB0804686.1"/>
    <property type="molecule type" value="Genomic_DNA"/>
</dbReference>
<dbReference type="GO" id="GO:0030134">
    <property type="term" value="C:COPII-coated ER to Golgi transport vesicle"/>
    <property type="evidence" value="ECO:0007669"/>
    <property type="project" value="TreeGrafter"/>
</dbReference>
<comment type="caution">
    <text evidence="3">The sequence shown here is derived from an EMBL/GenBank/DDBJ whole genome shotgun (WGS) entry which is preliminary data.</text>
</comment>
<dbReference type="InParanoid" id="A0A5N4B550"/>
<dbReference type="Pfam" id="PF02825">
    <property type="entry name" value="WWE"/>
    <property type="match status" value="1"/>
</dbReference>
<dbReference type="PANTHER" id="PTHR23509:SF10">
    <property type="entry name" value="LD21067P"/>
    <property type="match status" value="1"/>
</dbReference>
<dbReference type="GO" id="GO:0004620">
    <property type="term" value="F:phospholipase activity"/>
    <property type="evidence" value="ECO:0007669"/>
    <property type="project" value="TreeGrafter"/>
</dbReference>
<proteinExistence type="inferred from homology"/>
<protein>
    <recommendedName>
        <fullName evidence="2">DDHD domain-containing protein</fullName>
    </recommendedName>
</protein>
<dbReference type="Pfam" id="PF23464">
    <property type="entry name" value="WWE_3"/>
    <property type="match status" value="1"/>
</dbReference>
<evidence type="ECO:0000313" key="4">
    <source>
        <dbReference type="Proteomes" id="UP000327044"/>
    </source>
</evidence>
<evidence type="ECO:0000259" key="2">
    <source>
        <dbReference type="PROSITE" id="PS51043"/>
    </source>
</evidence>
<evidence type="ECO:0000256" key="1">
    <source>
        <dbReference type="ARBA" id="ARBA00038464"/>
    </source>
</evidence>
<dbReference type="InterPro" id="IPR057825">
    <property type="entry name" value="WWE_SEC23-DDH2"/>
</dbReference>
<evidence type="ECO:0000313" key="3">
    <source>
        <dbReference type="EMBL" id="KAB0804686.1"/>
    </source>
</evidence>
<dbReference type="PROSITE" id="PS51043">
    <property type="entry name" value="DDHD"/>
    <property type="match status" value="1"/>
</dbReference>
<dbReference type="Pfam" id="PF02862">
    <property type="entry name" value="DDHD"/>
    <property type="match status" value="2"/>
</dbReference>
<dbReference type="SMART" id="SM01127">
    <property type="entry name" value="DDHD"/>
    <property type="match status" value="1"/>
</dbReference>
<keyword evidence="4" id="KW-1185">Reference proteome</keyword>
<dbReference type="InterPro" id="IPR029058">
    <property type="entry name" value="AB_hydrolase_fold"/>
</dbReference>
<feature type="domain" description="DDHD" evidence="2">
    <location>
        <begin position="367"/>
        <end position="551"/>
    </location>
</feature>
<comment type="similarity">
    <text evidence="1">Belongs to the PA-PLA1 family.</text>
</comment>
<organism evidence="3 4">
    <name type="scientific">Photinus pyralis</name>
    <name type="common">Common eastern firefly</name>
    <name type="synonym">Lampyris pyralis</name>
    <dbReference type="NCBI Taxonomy" id="7054"/>
    <lineage>
        <taxon>Eukaryota</taxon>
        <taxon>Metazoa</taxon>
        <taxon>Ecdysozoa</taxon>
        <taxon>Arthropoda</taxon>
        <taxon>Hexapoda</taxon>
        <taxon>Insecta</taxon>
        <taxon>Pterygota</taxon>
        <taxon>Neoptera</taxon>
        <taxon>Endopterygota</taxon>
        <taxon>Coleoptera</taxon>
        <taxon>Polyphaga</taxon>
        <taxon>Elateriformia</taxon>
        <taxon>Elateroidea</taxon>
        <taxon>Lampyridae</taxon>
        <taxon>Lampyrinae</taxon>
        <taxon>Photinus</taxon>
    </lineage>
</organism>